<dbReference type="PANTHER" id="PTHR35006">
    <property type="entry name" value="GLYOXALASE FAMILY PROTEIN (AFU_ORTHOLOGUE AFUA_5G14830)"/>
    <property type="match status" value="1"/>
</dbReference>
<organism evidence="2 3">
    <name type="scientific">Caldimonas mangrovi</name>
    <dbReference type="NCBI Taxonomy" id="2944811"/>
    <lineage>
        <taxon>Bacteria</taxon>
        <taxon>Pseudomonadati</taxon>
        <taxon>Pseudomonadota</taxon>
        <taxon>Betaproteobacteria</taxon>
        <taxon>Burkholderiales</taxon>
        <taxon>Sphaerotilaceae</taxon>
        <taxon>Caldimonas</taxon>
    </lineage>
</organism>
<protein>
    <submittedName>
        <fullName evidence="2">VOC family protein</fullName>
    </submittedName>
</protein>
<reference evidence="2" key="1">
    <citation type="submission" date="2022-05" db="EMBL/GenBank/DDBJ databases">
        <title>Schlegelella sp. nov., isolated from mangrove soil.</title>
        <authorList>
            <person name="Liu Y."/>
            <person name="Ge X."/>
            <person name="Liu W."/>
        </authorList>
    </citation>
    <scope>NUCLEOTIDE SEQUENCE</scope>
    <source>
        <strain evidence="2">S2-27</strain>
    </source>
</reference>
<name>A0ABT0YV82_9BURK</name>
<accession>A0ABT0YV82</accession>
<dbReference type="Gene3D" id="3.10.180.10">
    <property type="entry name" value="2,3-Dihydroxybiphenyl 1,2-Dioxygenase, domain 1"/>
    <property type="match status" value="1"/>
</dbReference>
<proteinExistence type="predicted"/>
<evidence type="ECO:0000313" key="2">
    <source>
        <dbReference type="EMBL" id="MCM5682660.1"/>
    </source>
</evidence>
<evidence type="ECO:0000313" key="3">
    <source>
        <dbReference type="Proteomes" id="UP001165541"/>
    </source>
</evidence>
<dbReference type="InterPro" id="IPR029068">
    <property type="entry name" value="Glyas_Bleomycin-R_OHBP_Dase"/>
</dbReference>
<dbReference type="PROSITE" id="PS51819">
    <property type="entry name" value="VOC"/>
    <property type="match status" value="1"/>
</dbReference>
<dbReference type="InterPro" id="IPR037523">
    <property type="entry name" value="VOC_core"/>
</dbReference>
<keyword evidence="3" id="KW-1185">Reference proteome</keyword>
<comment type="caution">
    <text evidence="2">The sequence shown here is derived from an EMBL/GenBank/DDBJ whole genome shotgun (WGS) entry which is preliminary data.</text>
</comment>
<feature type="domain" description="VOC" evidence="1">
    <location>
        <begin position="20"/>
        <end position="145"/>
    </location>
</feature>
<dbReference type="Proteomes" id="UP001165541">
    <property type="component" value="Unassembled WGS sequence"/>
</dbReference>
<dbReference type="PANTHER" id="PTHR35006:SF2">
    <property type="entry name" value="GLYOXALASE FAMILY PROTEIN (AFU_ORTHOLOGUE AFUA_5G14830)"/>
    <property type="match status" value="1"/>
</dbReference>
<dbReference type="InterPro" id="IPR004360">
    <property type="entry name" value="Glyas_Fos-R_dOase_dom"/>
</dbReference>
<gene>
    <name evidence="2" type="ORF">M8A51_24270</name>
</gene>
<dbReference type="Pfam" id="PF00903">
    <property type="entry name" value="Glyoxalase"/>
    <property type="match status" value="1"/>
</dbReference>
<dbReference type="EMBL" id="JAMKFE010000021">
    <property type="protein sequence ID" value="MCM5682660.1"/>
    <property type="molecule type" value="Genomic_DNA"/>
</dbReference>
<sequence length="161" mass="18393">MYKTLADQAATRAPEPQVIGIDHVYITVSDLARSEAFYDRVLPALGFRKNRFALNDEPHVQYYNRHFGYVLRPARSGQTHDPYAPGLHHFCLRVDTVDDVRAAAAALQAAGVDATEPYLHPGYAPDYWATFFTDPDGMRLEITNYRQERRDRHDRWDALGA</sequence>
<evidence type="ECO:0000259" key="1">
    <source>
        <dbReference type="PROSITE" id="PS51819"/>
    </source>
</evidence>
<dbReference type="SUPFAM" id="SSF54593">
    <property type="entry name" value="Glyoxalase/Bleomycin resistance protein/Dihydroxybiphenyl dioxygenase"/>
    <property type="match status" value="1"/>
</dbReference>